<keyword evidence="4" id="KW-0732">Signal</keyword>
<gene>
    <name evidence="8" type="ORF">GMO_00110</name>
</gene>
<evidence type="ECO:0000256" key="3">
    <source>
        <dbReference type="ARBA" id="ARBA00022723"/>
    </source>
</evidence>
<dbReference type="GO" id="GO:0046872">
    <property type="term" value="F:metal ion binding"/>
    <property type="evidence" value="ECO:0007669"/>
    <property type="project" value="UniProtKB-KW"/>
</dbReference>
<dbReference type="Pfam" id="PF07519">
    <property type="entry name" value="Tannase"/>
    <property type="match status" value="1"/>
</dbReference>
<evidence type="ECO:0000256" key="2">
    <source>
        <dbReference type="ARBA" id="ARBA00022487"/>
    </source>
</evidence>
<dbReference type="eggNOG" id="COG1506">
    <property type="taxonomic scope" value="Bacteria"/>
</dbReference>
<dbReference type="Gene3D" id="3.40.50.1820">
    <property type="entry name" value="alpha/beta hydrolase"/>
    <property type="match status" value="1"/>
</dbReference>
<keyword evidence="7" id="KW-1015">Disulfide bond</keyword>
<dbReference type="SUPFAM" id="SSF53474">
    <property type="entry name" value="alpha/beta-Hydrolases"/>
    <property type="match status" value="1"/>
</dbReference>
<evidence type="ECO:0000256" key="6">
    <source>
        <dbReference type="ARBA" id="ARBA00022837"/>
    </source>
</evidence>
<proteinExistence type="inferred from homology"/>
<dbReference type="InterPro" id="IPR029058">
    <property type="entry name" value="AB_hydrolase_fold"/>
</dbReference>
<dbReference type="PATRIC" id="fig|1088869.3.peg.9"/>
<dbReference type="EMBL" id="AGQV01000001">
    <property type="protein sequence ID" value="EHH68704.1"/>
    <property type="molecule type" value="Genomic_DNA"/>
</dbReference>
<evidence type="ECO:0000256" key="1">
    <source>
        <dbReference type="ARBA" id="ARBA00006249"/>
    </source>
</evidence>
<dbReference type="GO" id="GO:0052689">
    <property type="term" value="F:carboxylic ester hydrolase activity"/>
    <property type="evidence" value="ECO:0007669"/>
    <property type="project" value="UniProtKB-KW"/>
</dbReference>
<evidence type="ECO:0000313" key="9">
    <source>
        <dbReference type="Proteomes" id="UP000004949"/>
    </source>
</evidence>
<evidence type="ECO:0000313" key="8">
    <source>
        <dbReference type="EMBL" id="EHH68704.1"/>
    </source>
</evidence>
<comment type="caution">
    <text evidence="8">The sequence shown here is derived from an EMBL/GenBank/DDBJ whole genome shotgun (WGS) entry which is preliminary data.</text>
</comment>
<dbReference type="AlphaFoldDB" id="G6XEU6"/>
<dbReference type="Proteomes" id="UP000004949">
    <property type="component" value="Unassembled WGS sequence"/>
</dbReference>
<evidence type="ECO:0000256" key="5">
    <source>
        <dbReference type="ARBA" id="ARBA00022801"/>
    </source>
</evidence>
<dbReference type="PANTHER" id="PTHR33938">
    <property type="entry name" value="FERULOYL ESTERASE B-RELATED"/>
    <property type="match status" value="1"/>
</dbReference>
<protein>
    <submittedName>
        <fullName evidence="8">Feruloyl esterase</fullName>
    </submittedName>
</protein>
<keyword evidence="9" id="KW-1185">Reference proteome</keyword>
<accession>G6XEU6</accession>
<keyword evidence="6" id="KW-0106">Calcium</keyword>
<sequence length="580" mass="63257">MASVERSRLYLSKCYAFRLRDAVMGGKDMAFAGMIMPLEEKPRIHMPFLKPRRLRSVQPSRQLMATFAAGAFLLTSAPLFLSTQAHATGCADLARLALPDATFTKVETVEAGAWHSPQTHLSRIMTAPGMNLAGHPAQGANLAFCRVAVTLHPSSDSVIRTEIWLPLRGWNGKLLGVGNFGWAGSIMYDGMVTGVGEGYAVASTDTGHDSSTSEGQGGRFTLGHPEKLVDYAYRADHLMTVTAKQLAHRFYGKDASHAYWIGCSLGGLEGLIEAKRYPDDYDGIVAGAPPNPIVNFNGEQLWAGWMSYHDPALRVGREKFQLLNRAVMKACASPVGKSQGFLDEPDRCGFEPRQLLCKGEETADCLTANEVRAAELIYRGPVNPGTGRVIFPGPAKGSEDGFSADGKAFPVALDLFKYAAFQNPEWDWTTLDWQTDIASATSRLGPLLHVDDNLEPFFRHGGRLLMYIGWNDGHNPQELAGYYQALMEHAGPGERNSARLIEIPGMGHCYGGAGCDTFNKLGAIDDWVVRQQAPEKIVASRVSDGNIVRTRPLCAWPKVARYDGQGDQNRAASFACVMPE</sequence>
<comment type="similarity">
    <text evidence="1">Belongs to the tannase family.</text>
</comment>
<evidence type="ECO:0000256" key="4">
    <source>
        <dbReference type="ARBA" id="ARBA00022729"/>
    </source>
</evidence>
<keyword evidence="5" id="KW-0378">Hydrolase</keyword>
<keyword evidence="2" id="KW-0719">Serine esterase</keyword>
<keyword evidence="3" id="KW-0479">Metal-binding</keyword>
<organism evidence="8 9">
    <name type="scientific">Gluconobacter morbifer G707</name>
    <dbReference type="NCBI Taxonomy" id="1088869"/>
    <lineage>
        <taxon>Bacteria</taxon>
        <taxon>Pseudomonadati</taxon>
        <taxon>Pseudomonadota</taxon>
        <taxon>Alphaproteobacteria</taxon>
        <taxon>Acetobacterales</taxon>
        <taxon>Acetobacteraceae</taxon>
        <taxon>Gluconobacter</taxon>
    </lineage>
</organism>
<dbReference type="STRING" id="1088869.GMO_00110"/>
<name>G6XEU6_9PROT</name>
<dbReference type="InterPro" id="IPR011118">
    <property type="entry name" value="Tannase/feruloyl_esterase"/>
</dbReference>
<evidence type="ECO:0000256" key="7">
    <source>
        <dbReference type="ARBA" id="ARBA00023157"/>
    </source>
</evidence>
<dbReference type="RefSeq" id="WP_008850162.1">
    <property type="nucleotide sequence ID" value="NZ_AGQV01000001.1"/>
</dbReference>
<reference evidence="8 9" key="1">
    <citation type="submission" date="2011-10" db="EMBL/GenBank/DDBJ databases">
        <title>Genome sequence of Gluconobacter morbifer G707, isolated from Drosophila gut.</title>
        <authorList>
            <person name="Lee W.-J."/>
            <person name="Kim E.-K."/>
        </authorList>
    </citation>
    <scope>NUCLEOTIDE SEQUENCE [LARGE SCALE GENOMIC DNA]</scope>
    <source>
        <strain evidence="8 9">G707</strain>
    </source>
</reference>
<dbReference type="PANTHER" id="PTHR33938:SF15">
    <property type="entry name" value="FERULOYL ESTERASE B-RELATED"/>
    <property type="match status" value="1"/>
</dbReference>